<name>G8QNR7_AZOOP</name>
<dbReference type="HOGENOM" id="CLU_2108101_0_0_4"/>
<dbReference type="GO" id="GO:0003697">
    <property type="term" value="F:single-stranded DNA binding"/>
    <property type="evidence" value="ECO:0007669"/>
    <property type="project" value="InterPro"/>
</dbReference>
<dbReference type="AlphaFoldDB" id="G8QNR7"/>
<sequence>MNSFHFDGRVANAPVLTGTGDRAVAKFTLIQNKYAGKTESGEKREKVVAIQFTAFRGLAESIVKHAHKGDQLIVTATVENNDWTDKDDVEHYGFSFIVNDFDFGAPGAEKRALLDQRRGEAA</sequence>
<evidence type="ECO:0000313" key="3">
    <source>
        <dbReference type="EMBL" id="AEV26961.1"/>
    </source>
</evidence>
<evidence type="ECO:0000313" key="4">
    <source>
        <dbReference type="Proteomes" id="UP000005633"/>
    </source>
</evidence>
<dbReference type="GO" id="GO:0006260">
    <property type="term" value="P:DNA replication"/>
    <property type="evidence" value="ECO:0007669"/>
    <property type="project" value="InterPro"/>
</dbReference>
<dbReference type="InterPro" id="IPR011344">
    <property type="entry name" value="ssDNA-bd"/>
</dbReference>
<dbReference type="OrthoDB" id="2941839at2"/>
<dbReference type="STRING" id="640081.Dsui_2610"/>
<evidence type="ECO:0000256" key="1">
    <source>
        <dbReference type="ARBA" id="ARBA00023125"/>
    </source>
</evidence>
<gene>
    <name evidence="3" type="ordered locus">Dsui_2610</name>
</gene>
<reference evidence="3 4" key="1">
    <citation type="journal article" date="2012" name="J. Bacteriol.">
        <title>Complete genome sequence of the anaerobic perchlorate-reducing bacterium Azospira suillum strain PS.</title>
        <authorList>
            <person name="Byrne-Bailey K.G."/>
            <person name="Coates J.D."/>
        </authorList>
    </citation>
    <scope>NUCLEOTIDE SEQUENCE [LARGE SCALE GENOMIC DNA]</scope>
    <source>
        <strain evidence="4">ATCC BAA-33 / DSM 13638 / PS</strain>
    </source>
</reference>
<dbReference type="RefSeq" id="WP_014237642.1">
    <property type="nucleotide sequence ID" value="NC_016616.1"/>
</dbReference>
<dbReference type="Proteomes" id="UP000005633">
    <property type="component" value="Chromosome"/>
</dbReference>
<protein>
    <recommendedName>
        <fullName evidence="2">Single-stranded DNA-binding protein</fullName>
    </recommendedName>
</protein>
<dbReference type="Pfam" id="PF00436">
    <property type="entry name" value="SSB"/>
    <property type="match status" value="1"/>
</dbReference>
<accession>G8QNR7</accession>
<evidence type="ECO:0000256" key="2">
    <source>
        <dbReference type="PIRNR" id="PIRNR002070"/>
    </source>
</evidence>
<organism evidence="3 4">
    <name type="scientific">Azospira oryzae (strain ATCC BAA-33 / DSM 13638 / PS)</name>
    <name type="common">Dechlorosoma suillum</name>
    <dbReference type="NCBI Taxonomy" id="640081"/>
    <lineage>
        <taxon>Bacteria</taxon>
        <taxon>Pseudomonadati</taxon>
        <taxon>Pseudomonadota</taxon>
        <taxon>Betaproteobacteria</taxon>
        <taxon>Rhodocyclales</taxon>
        <taxon>Rhodocyclaceae</taxon>
        <taxon>Azospira</taxon>
    </lineage>
</organism>
<dbReference type="KEGG" id="dsu:Dsui_2610"/>
<keyword evidence="1 2" id="KW-0238">DNA-binding</keyword>
<dbReference type="InterPro" id="IPR000424">
    <property type="entry name" value="Primosome_PriB/ssb"/>
</dbReference>
<dbReference type="PIRSF" id="PIRSF002070">
    <property type="entry name" value="SSB"/>
    <property type="match status" value="1"/>
</dbReference>
<dbReference type="EMBL" id="CP003153">
    <property type="protein sequence ID" value="AEV26961.1"/>
    <property type="molecule type" value="Genomic_DNA"/>
</dbReference>
<dbReference type="CDD" id="cd04496">
    <property type="entry name" value="SSB_OBF"/>
    <property type="match status" value="1"/>
</dbReference>
<dbReference type="PROSITE" id="PS50935">
    <property type="entry name" value="SSB"/>
    <property type="match status" value="1"/>
</dbReference>
<dbReference type="eggNOG" id="COG0629">
    <property type="taxonomic scope" value="Bacteria"/>
</dbReference>
<proteinExistence type="predicted"/>
<dbReference type="Gene3D" id="2.40.50.140">
    <property type="entry name" value="Nucleic acid-binding proteins"/>
    <property type="match status" value="1"/>
</dbReference>
<dbReference type="InterPro" id="IPR012340">
    <property type="entry name" value="NA-bd_OB-fold"/>
</dbReference>
<dbReference type="SUPFAM" id="SSF50249">
    <property type="entry name" value="Nucleic acid-binding proteins"/>
    <property type="match status" value="1"/>
</dbReference>